<reference evidence="2" key="1">
    <citation type="journal article" date="2009" name="PLoS Genet.">
        <title>Sequencing, mapping, and analysis of 27,455 maize full-length cDNAs.</title>
        <authorList>
            <person name="Soderlund C."/>
            <person name="Descour A."/>
            <person name="Kudrna D."/>
            <person name="Bomhoff M."/>
            <person name="Boyd L."/>
            <person name="Currie J."/>
            <person name="Angelova A."/>
            <person name="Collura K."/>
            <person name="Wissotski M."/>
            <person name="Ashley E."/>
            <person name="Morrow D."/>
            <person name="Fernandes J."/>
            <person name="Walbot V."/>
            <person name="Yu Y."/>
        </authorList>
    </citation>
    <scope>NUCLEOTIDE SEQUENCE</scope>
    <source>
        <strain evidence="2">B73</strain>
    </source>
</reference>
<evidence type="ECO:0000313" key="2">
    <source>
        <dbReference type="EMBL" id="ACN28423.1"/>
    </source>
</evidence>
<protein>
    <submittedName>
        <fullName evidence="2">Uncharacterized protein</fullName>
    </submittedName>
</protein>
<feature type="region of interest" description="Disordered" evidence="1">
    <location>
        <begin position="1"/>
        <end position="62"/>
    </location>
</feature>
<dbReference type="AlphaFoldDB" id="C0P607"/>
<dbReference type="EMBL" id="BT063726">
    <property type="protein sequence ID" value="ACN28423.1"/>
    <property type="molecule type" value="mRNA"/>
</dbReference>
<organism evidence="2">
    <name type="scientific">Zea mays</name>
    <name type="common">Maize</name>
    <dbReference type="NCBI Taxonomy" id="4577"/>
    <lineage>
        <taxon>Eukaryota</taxon>
        <taxon>Viridiplantae</taxon>
        <taxon>Streptophyta</taxon>
        <taxon>Embryophyta</taxon>
        <taxon>Tracheophyta</taxon>
        <taxon>Spermatophyta</taxon>
        <taxon>Magnoliopsida</taxon>
        <taxon>Liliopsida</taxon>
        <taxon>Poales</taxon>
        <taxon>Poaceae</taxon>
        <taxon>PACMAD clade</taxon>
        <taxon>Panicoideae</taxon>
        <taxon>Andropogonodae</taxon>
        <taxon>Andropogoneae</taxon>
        <taxon>Tripsacinae</taxon>
        <taxon>Zea</taxon>
    </lineage>
</organism>
<evidence type="ECO:0000256" key="1">
    <source>
        <dbReference type="SAM" id="MobiDB-lite"/>
    </source>
</evidence>
<feature type="compositionally biased region" description="Basic residues" evidence="1">
    <location>
        <begin position="10"/>
        <end position="23"/>
    </location>
</feature>
<reference evidence="2" key="2">
    <citation type="submission" date="2012-06" db="EMBL/GenBank/DDBJ databases">
        <authorList>
            <person name="Yu Y."/>
            <person name="Currie J."/>
            <person name="Lomeli R."/>
            <person name="Angelova A."/>
            <person name="Collura K."/>
            <person name="Wissotski M."/>
            <person name="Campos D."/>
            <person name="Kudrna D."/>
            <person name="Golser W."/>
            <person name="Ashely E."/>
            <person name="Descour A."/>
            <person name="Fernandes J."/>
            <person name="Soderlund C."/>
            <person name="Walbot V."/>
        </authorList>
    </citation>
    <scope>NUCLEOTIDE SEQUENCE</scope>
    <source>
        <strain evidence="2">B73</strain>
    </source>
</reference>
<accession>C0P607</accession>
<name>C0P607_MAIZE</name>
<sequence>MKMTRGKKDMGRRRRKSIGRQKARLILAKNGTQTALHSTPTMKDWQPQPSTSLRSSPTNATP</sequence>
<feature type="compositionally biased region" description="Polar residues" evidence="1">
    <location>
        <begin position="30"/>
        <end position="62"/>
    </location>
</feature>
<proteinExistence type="evidence at transcript level"/>